<feature type="domain" description="VIT" evidence="3">
    <location>
        <begin position="30"/>
        <end position="165"/>
    </location>
</feature>
<reference evidence="4" key="1">
    <citation type="submission" date="2019-06" db="EMBL/GenBank/DDBJ databases">
        <authorList>
            <person name="Zheng W."/>
        </authorList>
    </citation>
    <scope>NUCLEOTIDE SEQUENCE</scope>
    <source>
        <strain evidence="4">QDHG01</strain>
    </source>
</reference>
<protein>
    <recommendedName>
        <fullName evidence="6">Ubiquitin</fullName>
    </recommendedName>
</protein>
<dbReference type="SMART" id="SM00327">
    <property type="entry name" value="VWA"/>
    <property type="match status" value="1"/>
</dbReference>
<evidence type="ECO:0000313" key="5">
    <source>
        <dbReference type="Proteomes" id="UP000785679"/>
    </source>
</evidence>
<sequence>MESLVNPRIAHLSDPKTLMDIKRVCFENRNNCQYLIDKDTNMPIPMRFIHFNVDIIQNIASFEMVQEYINLNDYALETVFLFPKDASSVISQICCTFTLADGTIKEMFTKVEDRQKAEVKYEDAVASGKTAVLGTISKAMRDLARINIGNLPQKSEARLAIRFYQKIEIEDLSYRFKIPLCYVPRYCGDLVTLMTQGTQYKGQDVLMQPVQQWISSCEEMASINTQPISIKNPYPWSLSLNIKTKGPISRLASKFHPIEYELNNVKNEARITLKDPSEDSLSHDFVLLYRDENGNDPVVLSGLNQFGEKSVLVTALTDLRPAKVKAQCLPNLSKGAIDTDPNRIYESLTQDDSESESFNFVEVEPKLYEYIFLLDRSGSMGGAPIRLAREALKLFLHSLPIGSTFNVVSFGSDYNQLFQESVEYNDENFKYAVEQVSKFDANMGGTEIYEPIKKIFSNEPNPVLPRHLYLLTDGEVGNTEVIVDLIRKNRGTTKVNTFGIGSGVSTVLIKDCAKAGLGHFCFIDDVKDIEKKVMESIQKDFLEYLSVEEALILDNTGSVIKSLPQNLSFATGDKFQYLDILPQESKDPHSLKLTVYDPNTDQRSTKFYHFLPIDEGQAQAVSMVCAYDKMQNDYQQRQELSIKYQLLDYSSAMVAYERIVQDLSGEVVTQKVPLVMRAGQSEYEIYVKTLTGKTIVIFTGSVETIEEIKAKIQDKEGIPPDQQRLIFAGQQVEDYKTLSEYNIQKESTLHLVLRLRGGGGGVNILNMVTQENKYVNWDQNTTIKELKELLKQHWSAEKLLLYIDDVLVTDKEDKKLAFKDFKSLNEMQSGCAKCMPINYKSVVFSQSAVGSWNAGLLKLLLDATTMPELRALQTHEGVKQQNDEVILSIIALKLLKTVFPQNNKEWRLVAGKGAGYVKKQLVGTETLESLMEKVMFKTAF</sequence>
<dbReference type="SUPFAM" id="SSF54236">
    <property type="entry name" value="Ubiquitin-like"/>
    <property type="match status" value="1"/>
</dbReference>
<dbReference type="Pfam" id="PF00240">
    <property type="entry name" value="ubiquitin"/>
    <property type="match status" value="1"/>
</dbReference>
<dbReference type="Proteomes" id="UP000785679">
    <property type="component" value="Unassembled WGS sequence"/>
</dbReference>
<dbReference type="InterPro" id="IPR019956">
    <property type="entry name" value="Ubiquitin_dom"/>
</dbReference>
<gene>
    <name evidence="4" type="ORF">FGO68_gene9917</name>
</gene>
<name>A0A8J8P1H1_HALGN</name>
<dbReference type="FunFam" id="3.10.20.90:FF:000160">
    <property type="entry name" value="Polyubiquitin-C"/>
    <property type="match status" value="1"/>
</dbReference>
<dbReference type="Gene3D" id="3.40.50.410">
    <property type="entry name" value="von Willebrand factor, type A domain"/>
    <property type="match status" value="1"/>
</dbReference>
<dbReference type="InterPro" id="IPR019954">
    <property type="entry name" value="Ubiquitin_CS"/>
</dbReference>
<dbReference type="InterPro" id="IPR002035">
    <property type="entry name" value="VWF_A"/>
</dbReference>
<dbReference type="InterPro" id="IPR036465">
    <property type="entry name" value="vWFA_dom_sf"/>
</dbReference>
<dbReference type="PANTHER" id="PTHR45737:SF6">
    <property type="entry name" value="VON WILLEBRAND FACTOR A DOMAIN-CONTAINING PROTEIN 5A"/>
    <property type="match status" value="1"/>
</dbReference>
<dbReference type="PROSITE" id="PS50234">
    <property type="entry name" value="VWFA"/>
    <property type="match status" value="1"/>
</dbReference>
<dbReference type="InterPro" id="IPR000626">
    <property type="entry name" value="Ubiquitin-like_dom"/>
</dbReference>
<dbReference type="PROSITE" id="PS50053">
    <property type="entry name" value="UBIQUITIN_2"/>
    <property type="match status" value="1"/>
</dbReference>
<dbReference type="OrthoDB" id="312927at2759"/>
<evidence type="ECO:0000259" key="1">
    <source>
        <dbReference type="PROSITE" id="PS50053"/>
    </source>
</evidence>
<evidence type="ECO:0000313" key="4">
    <source>
        <dbReference type="EMBL" id="TNV84285.1"/>
    </source>
</evidence>
<accession>A0A8J8P1H1</accession>
<evidence type="ECO:0000259" key="2">
    <source>
        <dbReference type="PROSITE" id="PS50234"/>
    </source>
</evidence>
<feature type="domain" description="VWFA" evidence="2">
    <location>
        <begin position="369"/>
        <end position="537"/>
    </location>
</feature>
<dbReference type="SUPFAM" id="SSF53300">
    <property type="entry name" value="vWA-like"/>
    <property type="match status" value="1"/>
</dbReference>
<dbReference type="SMART" id="SM00213">
    <property type="entry name" value="UBQ"/>
    <property type="match status" value="1"/>
</dbReference>
<evidence type="ECO:0000259" key="3">
    <source>
        <dbReference type="PROSITE" id="PS51468"/>
    </source>
</evidence>
<keyword evidence="5" id="KW-1185">Reference proteome</keyword>
<dbReference type="PRINTS" id="PR00348">
    <property type="entry name" value="UBIQUITIN"/>
</dbReference>
<dbReference type="Pfam" id="PF08487">
    <property type="entry name" value="VIT"/>
    <property type="match status" value="1"/>
</dbReference>
<dbReference type="PROSITE" id="PS00299">
    <property type="entry name" value="UBIQUITIN_1"/>
    <property type="match status" value="1"/>
</dbReference>
<dbReference type="InterPro" id="IPR029071">
    <property type="entry name" value="Ubiquitin-like_domsf"/>
</dbReference>
<dbReference type="Pfam" id="PF13768">
    <property type="entry name" value="VWA_3"/>
    <property type="match status" value="1"/>
</dbReference>
<comment type="caution">
    <text evidence="4">The sequence shown here is derived from an EMBL/GenBank/DDBJ whole genome shotgun (WGS) entry which is preliminary data.</text>
</comment>
<proteinExistence type="predicted"/>
<dbReference type="SMART" id="SM00609">
    <property type="entry name" value="VIT"/>
    <property type="match status" value="1"/>
</dbReference>
<dbReference type="Gene3D" id="3.10.20.90">
    <property type="entry name" value="Phosphatidylinositol 3-kinase Catalytic Subunit, Chain A, domain 1"/>
    <property type="match status" value="1"/>
</dbReference>
<dbReference type="InterPro" id="IPR013694">
    <property type="entry name" value="VIT"/>
</dbReference>
<feature type="domain" description="Ubiquitin-like" evidence="1">
    <location>
        <begin position="683"/>
        <end position="758"/>
    </location>
</feature>
<organism evidence="4 5">
    <name type="scientific">Halteria grandinella</name>
    <dbReference type="NCBI Taxonomy" id="5974"/>
    <lineage>
        <taxon>Eukaryota</taxon>
        <taxon>Sar</taxon>
        <taxon>Alveolata</taxon>
        <taxon>Ciliophora</taxon>
        <taxon>Intramacronucleata</taxon>
        <taxon>Spirotrichea</taxon>
        <taxon>Stichotrichia</taxon>
        <taxon>Sporadotrichida</taxon>
        <taxon>Halteriidae</taxon>
        <taxon>Halteria</taxon>
    </lineage>
</organism>
<dbReference type="PROSITE" id="PS51468">
    <property type="entry name" value="VIT"/>
    <property type="match status" value="1"/>
</dbReference>
<dbReference type="PANTHER" id="PTHR45737">
    <property type="entry name" value="VON WILLEBRAND FACTOR A DOMAIN-CONTAINING PROTEIN 5A"/>
    <property type="match status" value="1"/>
</dbReference>
<evidence type="ECO:0008006" key="6">
    <source>
        <dbReference type="Google" id="ProtNLM"/>
    </source>
</evidence>
<dbReference type="AlphaFoldDB" id="A0A8J8P1H1"/>
<dbReference type="EMBL" id="RRYP01002937">
    <property type="protein sequence ID" value="TNV84285.1"/>
    <property type="molecule type" value="Genomic_DNA"/>
</dbReference>